<evidence type="ECO:0000313" key="1">
    <source>
        <dbReference type="EMBL" id="MFI1461331.1"/>
    </source>
</evidence>
<dbReference type="PANTHER" id="PTHR48100:SF1">
    <property type="entry name" value="HISTIDINE PHOSPHATASE FAMILY PROTEIN-RELATED"/>
    <property type="match status" value="1"/>
</dbReference>
<dbReference type="InterPro" id="IPR029033">
    <property type="entry name" value="His_PPase_superfam"/>
</dbReference>
<dbReference type="RefSeq" id="WP_033244881.1">
    <property type="nucleotide sequence ID" value="NZ_JBIRUQ010000002.1"/>
</dbReference>
<dbReference type="PANTHER" id="PTHR48100">
    <property type="entry name" value="BROAD-SPECIFICITY PHOSPHATASE YOR283W-RELATED"/>
    <property type="match status" value="1"/>
</dbReference>
<dbReference type="Proteomes" id="UP001611263">
    <property type="component" value="Unassembled WGS sequence"/>
</dbReference>
<evidence type="ECO:0000313" key="2">
    <source>
        <dbReference type="Proteomes" id="UP001611263"/>
    </source>
</evidence>
<dbReference type="GeneID" id="93504348"/>
<dbReference type="InterPro" id="IPR013078">
    <property type="entry name" value="His_Pase_superF_clade-1"/>
</dbReference>
<dbReference type="InterPro" id="IPR050275">
    <property type="entry name" value="PGM_Phosphatase"/>
</dbReference>
<dbReference type="Gene3D" id="3.40.50.1240">
    <property type="entry name" value="Phosphoglycerate mutase-like"/>
    <property type="match status" value="1"/>
</dbReference>
<dbReference type="SUPFAM" id="SSF53254">
    <property type="entry name" value="Phosphoglycerate mutase-like"/>
    <property type="match status" value="1"/>
</dbReference>
<dbReference type="CDD" id="cd07067">
    <property type="entry name" value="HP_PGM_like"/>
    <property type="match status" value="1"/>
</dbReference>
<protein>
    <submittedName>
        <fullName evidence="1">Histidine phosphatase family protein</fullName>
    </submittedName>
</protein>
<dbReference type="SMART" id="SM00855">
    <property type="entry name" value="PGAM"/>
    <property type="match status" value="1"/>
</dbReference>
<organism evidence="1 2">
    <name type="scientific">Nocardia carnea</name>
    <dbReference type="NCBI Taxonomy" id="37328"/>
    <lineage>
        <taxon>Bacteria</taxon>
        <taxon>Bacillati</taxon>
        <taxon>Actinomycetota</taxon>
        <taxon>Actinomycetes</taxon>
        <taxon>Mycobacteriales</taxon>
        <taxon>Nocardiaceae</taxon>
        <taxon>Nocardia</taxon>
    </lineage>
</organism>
<accession>A0ABW7TN89</accession>
<dbReference type="Pfam" id="PF00300">
    <property type="entry name" value="His_Phos_1"/>
    <property type="match status" value="1"/>
</dbReference>
<comment type="caution">
    <text evidence="1">The sequence shown here is derived from an EMBL/GenBank/DDBJ whole genome shotgun (WGS) entry which is preliminary data.</text>
</comment>
<name>A0ABW7TN89_9NOCA</name>
<reference evidence="1 2" key="1">
    <citation type="submission" date="2024-10" db="EMBL/GenBank/DDBJ databases">
        <title>The Natural Products Discovery Center: Release of the First 8490 Sequenced Strains for Exploring Actinobacteria Biosynthetic Diversity.</title>
        <authorList>
            <person name="Kalkreuter E."/>
            <person name="Kautsar S.A."/>
            <person name="Yang D."/>
            <person name="Bader C.D."/>
            <person name="Teijaro C.N."/>
            <person name="Fluegel L."/>
            <person name="Davis C.M."/>
            <person name="Simpson J.R."/>
            <person name="Lauterbach L."/>
            <person name="Steele A.D."/>
            <person name="Gui C."/>
            <person name="Meng S."/>
            <person name="Li G."/>
            <person name="Viehrig K."/>
            <person name="Ye F."/>
            <person name="Su P."/>
            <person name="Kiefer A.F."/>
            <person name="Nichols A."/>
            <person name="Cepeda A.J."/>
            <person name="Yan W."/>
            <person name="Fan B."/>
            <person name="Jiang Y."/>
            <person name="Adhikari A."/>
            <person name="Zheng C.-J."/>
            <person name="Schuster L."/>
            <person name="Cowan T.M."/>
            <person name="Smanski M.J."/>
            <person name="Chevrette M.G."/>
            <person name="De Carvalho L.P.S."/>
            <person name="Shen B."/>
        </authorList>
    </citation>
    <scope>NUCLEOTIDE SEQUENCE [LARGE SCALE GENOMIC DNA]</scope>
    <source>
        <strain evidence="1 2">NPDC020568</strain>
    </source>
</reference>
<dbReference type="EMBL" id="JBIRUQ010000002">
    <property type="protein sequence ID" value="MFI1461331.1"/>
    <property type="molecule type" value="Genomic_DNA"/>
</dbReference>
<proteinExistence type="predicted"/>
<keyword evidence="2" id="KW-1185">Reference proteome</keyword>
<gene>
    <name evidence="1" type="ORF">ACH4WX_11495</name>
</gene>
<sequence length="206" mass="21679">MNSDDRTTLLLVRHGATAWTRDRRLQGRTDIDLSAAGRRDVAALGAALVTWAPRSLVVSPLRRTRTTAALLSDAFRRAGRDIPDPVIDAGWTEHGLGDWEGLTPSEIGADYGRWRAGELIPPAGESAAGIRARVTAAVRRAAALPGPVLVVTHGGTIRAALSICVGLPAGTVEPVAAPSLTVLDVPAVPTDRSGAIAGRLRHFNLR</sequence>